<gene>
    <name evidence="2" type="ORF">GJR99_05145</name>
</gene>
<organism evidence="2 3">
    <name type="scientific">Haloferax marinum</name>
    <dbReference type="NCBI Taxonomy" id="2666143"/>
    <lineage>
        <taxon>Archaea</taxon>
        <taxon>Methanobacteriati</taxon>
        <taxon>Methanobacteriota</taxon>
        <taxon>Stenosarchaea group</taxon>
        <taxon>Halobacteria</taxon>
        <taxon>Halobacteriales</taxon>
        <taxon>Haloferacaceae</taxon>
        <taxon>Haloferax</taxon>
    </lineage>
</organism>
<accession>A0A6A8G5W6</accession>
<evidence type="ECO:0000313" key="3">
    <source>
        <dbReference type="Proteomes" id="UP000443423"/>
    </source>
</evidence>
<dbReference type="EMBL" id="WKJQ01000001">
    <property type="protein sequence ID" value="MRW95962.1"/>
    <property type="molecule type" value="Genomic_DNA"/>
</dbReference>
<protein>
    <recommendedName>
        <fullName evidence="4">DUF304 domain-containing protein</fullName>
    </recommendedName>
</protein>
<reference evidence="2 3" key="1">
    <citation type="submission" date="2019-11" db="EMBL/GenBank/DDBJ databases">
        <title>Whole genome sequence of Haloferax sp. MBLA0078.</title>
        <authorList>
            <person name="Seo M.-J."/>
            <person name="Cho E.-S."/>
        </authorList>
    </citation>
    <scope>NUCLEOTIDE SEQUENCE [LARGE SCALE GENOMIC DNA]</scope>
    <source>
        <strain evidence="2 3">MBLA0078</strain>
    </source>
</reference>
<dbReference type="RefSeq" id="WP_151109934.1">
    <property type="nucleotide sequence ID" value="NZ_WKJQ01000001.1"/>
</dbReference>
<evidence type="ECO:0000256" key="1">
    <source>
        <dbReference type="SAM" id="Phobius"/>
    </source>
</evidence>
<feature type="transmembrane region" description="Helical" evidence="1">
    <location>
        <begin position="78"/>
        <end position="99"/>
    </location>
</feature>
<dbReference type="AlphaFoldDB" id="A0A6A8G5W6"/>
<keyword evidence="1" id="KW-0472">Membrane</keyword>
<evidence type="ECO:0008006" key="4">
    <source>
        <dbReference type="Google" id="ProtNLM"/>
    </source>
</evidence>
<proteinExistence type="predicted"/>
<keyword evidence="1" id="KW-1133">Transmembrane helix</keyword>
<keyword evidence="1" id="KW-0812">Transmembrane</keyword>
<name>A0A6A8G5W6_9EURY</name>
<feature type="transmembrane region" description="Helical" evidence="1">
    <location>
        <begin position="7"/>
        <end position="31"/>
    </location>
</feature>
<sequence length="176" mass="19266">MSTADIVALVIVLVGLGVVLIPFLYGAVYVAGRLGVGPLSNEGLDRSDSETAGLTVDLRGDEEAVYVSSPDRERWRPLFVVGLFLIPFFWGVPLCFYAYRLRNQPKYVVTSDRVIEKIGSDTSSYPLADIAQLQTGANLSERLTNKGHVKFSVDHSQLVTISGLRRPGRVARLIDA</sequence>
<evidence type="ECO:0000313" key="2">
    <source>
        <dbReference type="EMBL" id="MRW95962.1"/>
    </source>
</evidence>
<keyword evidence="3" id="KW-1185">Reference proteome</keyword>
<comment type="caution">
    <text evidence="2">The sequence shown here is derived from an EMBL/GenBank/DDBJ whole genome shotgun (WGS) entry which is preliminary data.</text>
</comment>
<dbReference type="Proteomes" id="UP000443423">
    <property type="component" value="Unassembled WGS sequence"/>
</dbReference>